<name>A0A9N9HX56_9GLOM</name>
<organism evidence="2 3">
    <name type="scientific">Racocetra fulgida</name>
    <dbReference type="NCBI Taxonomy" id="60492"/>
    <lineage>
        <taxon>Eukaryota</taxon>
        <taxon>Fungi</taxon>
        <taxon>Fungi incertae sedis</taxon>
        <taxon>Mucoromycota</taxon>
        <taxon>Glomeromycotina</taxon>
        <taxon>Glomeromycetes</taxon>
        <taxon>Diversisporales</taxon>
        <taxon>Gigasporaceae</taxon>
        <taxon>Racocetra</taxon>
    </lineage>
</organism>
<feature type="compositionally biased region" description="Basic residues" evidence="1">
    <location>
        <begin position="85"/>
        <end position="95"/>
    </location>
</feature>
<protein>
    <submittedName>
        <fullName evidence="2">8139_t:CDS:1</fullName>
    </submittedName>
</protein>
<evidence type="ECO:0000256" key="1">
    <source>
        <dbReference type="SAM" id="MobiDB-lite"/>
    </source>
</evidence>
<gene>
    <name evidence="2" type="ORF">RFULGI_LOCUS10821</name>
</gene>
<sequence length="110" mass="12497">RSVAPEEGLLSGEDRMLYGQDIEGLTELYEGEETFARYVDDSFSETNSTNVCQNIGDSSREIMKFQEMIQEEDNNNADEKTSLLGKKHKSRRNHRSVSVGTLQEDNYGII</sequence>
<dbReference type="OrthoDB" id="2504919at2759"/>
<accession>A0A9N9HX56</accession>
<dbReference type="Proteomes" id="UP000789396">
    <property type="component" value="Unassembled WGS sequence"/>
</dbReference>
<dbReference type="AlphaFoldDB" id="A0A9N9HX56"/>
<feature type="non-terminal residue" evidence="2">
    <location>
        <position position="1"/>
    </location>
</feature>
<proteinExistence type="predicted"/>
<evidence type="ECO:0000313" key="3">
    <source>
        <dbReference type="Proteomes" id="UP000789396"/>
    </source>
</evidence>
<comment type="caution">
    <text evidence="2">The sequence shown here is derived from an EMBL/GenBank/DDBJ whole genome shotgun (WGS) entry which is preliminary data.</text>
</comment>
<evidence type="ECO:0000313" key="2">
    <source>
        <dbReference type="EMBL" id="CAG8710669.1"/>
    </source>
</evidence>
<feature type="region of interest" description="Disordered" evidence="1">
    <location>
        <begin position="82"/>
        <end position="110"/>
    </location>
</feature>
<reference evidence="2" key="1">
    <citation type="submission" date="2021-06" db="EMBL/GenBank/DDBJ databases">
        <authorList>
            <person name="Kallberg Y."/>
            <person name="Tangrot J."/>
            <person name="Rosling A."/>
        </authorList>
    </citation>
    <scope>NUCLEOTIDE SEQUENCE</scope>
    <source>
        <strain evidence="2">IN212</strain>
    </source>
</reference>
<keyword evidence="3" id="KW-1185">Reference proteome</keyword>
<dbReference type="EMBL" id="CAJVPZ010022206">
    <property type="protein sequence ID" value="CAG8710669.1"/>
    <property type="molecule type" value="Genomic_DNA"/>
</dbReference>